<reference evidence="3 4" key="1">
    <citation type="journal article" date="2012" name="Stand. Genomic Sci.">
        <title>Complete genome sequence of Terriglobus saanensis type strain SP1PR4(T), an Acidobacteria from tundra soil.</title>
        <authorList>
            <person name="Rawat S.R."/>
            <person name="Mannisto M.K."/>
            <person name="Starovoytov V."/>
            <person name="Goodwin L."/>
            <person name="Nolan M."/>
            <person name="Hauser L."/>
            <person name="Land M."/>
            <person name="Davenport K.W."/>
            <person name="Woyke T."/>
            <person name="Haggblom M.M."/>
        </authorList>
    </citation>
    <scope>NUCLEOTIDE SEQUENCE</scope>
    <source>
        <strain evidence="4">ATCC BAA-1853 / DSM 23119 / SP1PR4</strain>
    </source>
</reference>
<evidence type="ECO:0000313" key="4">
    <source>
        <dbReference type="Proteomes" id="UP000006844"/>
    </source>
</evidence>
<dbReference type="KEGG" id="tsa:AciPR4_1207"/>
<keyword evidence="2" id="KW-1134">Transmembrane beta strand</keyword>
<dbReference type="Pfam" id="PF02321">
    <property type="entry name" value="OEP"/>
    <property type="match status" value="2"/>
</dbReference>
<sequence length="462" mass="50900">MHSSIRVTSFATLLLTVGCSVGPHYRSPRQQISQFHEAPPELTTSGSVDPRWWQQLDDPILDSVIQASLKSNNDIAMSLAHLQEVRSIFDERKLDRYPVAPVDASYSYAREQVPGFFNKPATINTFRTGFDAVWETDIFGGVKHGVAAAQHATEAAAADVQALKVSIAAEVAMNYFVIRSAQWRLEVAQHTVSNQKDTLRVTQNRRDAGLGETQDVASAAARVAAVEATIPPLEFEIKRAQYRISVLSNVKPGELAVDLSPHAYQPISKMLAIGKPDELLQRRPDVLAAERRLAQASETVGVARAQEFPQVSVSAFIGFLAGRGSTFFTPDSLGASVGPSISWSAFDLGRNRARLRGAKANLDESTAAYQDIVLRALEETEDSFAEYRSQHKRLVKLMMQANESKRAADIARLRYREGVIDFLTLLDTERTELEAENGVATTEGEEYISIVRIYKALGGIPR</sequence>
<accession>E8UYE5</accession>
<comment type="similarity">
    <text evidence="1 2">Belongs to the outer membrane factor (OMF) (TC 1.B.17) family.</text>
</comment>
<dbReference type="RefSeq" id="WP_013567766.1">
    <property type="nucleotide sequence ID" value="NC_014963.1"/>
</dbReference>
<dbReference type="eggNOG" id="COG1538">
    <property type="taxonomic scope" value="Bacteria"/>
</dbReference>
<dbReference type="EMBL" id="CP002467">
    <property type="protein sequence ID" value="ADV82033.1"/>
    <property type="molecule type" value="Genomic_DNA"/>
</dbReference>
<name>E8UYE5_TERSS</name>
<evidence type="ECO:0000256" key="1">
    <source>
        <dbReference type="ARBA" id="ARBA00007613"/>
    </source>
</evidence>
<keyword evidence="2" id="KW-0472">Membrane</keyword>
<organism evidence="3 4">
    <name type="scientific">Terriglobus saanensis (strain ATCC BAA-1853 / DSM 23119 / SP1PR4)</name>
    <dbReference type="NCBI Taxonomy" id="401053"/>
    <lineage>
        <taxon>Bacteria</taxon>
        <taxon>Pseudomonadati</taxon>
        <taxon>Acidobacteriota</taxon>
        <taxon>Terriglobia</taxon>
        <taxon>Terriglobales</taxon>
        <taxon>Acidobacteriaceae</taxon>
        <taxon>Terriglobus</taxon>
    </lineage>
</organism>
<evidence type="ECO:0000313" key="3">
    <source>
        <dbReference type="EMBL" id="ADV82033.1"/>
    </source>
</evidence>
<dbReference type="Gene3D" id="1.20.1600.10">
    <property type="entry name" value="Outer membrane efflux proteins (OEP)"/>
    <property type="match status" value="1"/>
</dbReference>
<comment type="subcellular location">
    <subcellularLocation>
        <location evidence="2">Cell membrane</location>
        <topology evidence="2">Lipid-anchor</topology>
    </subcellularLocation>
</comment>
<dbReference type="PANTHER" id="PTHR30203">
    <property type="entry name" value="OUTER MEMBRANE CATION EFFLUX PROTEIN"/>
    <property type="match status" value="1"/>
</dbReference>
<evidence type="ECO:0000256" key="2">
    <source>
        <dbReference type="RuleBase" id="RU362097"/>
    </source>
</evidence>
<dbReference type="OrthoDB" id="9783163at2"/>
<keyword evidence="2" id="KW-0564">Palmitate</keyword>
<keyword evidence="2" id="KW-0812">Transmembrane</keyword>
<dbReference type="STRING" id="401053.AciPR4_1207"/>
<keyword evidence="4" id="KW-1185">Reference proteome</keyword>
<dbReference type="InterPro" id="IPR010131">
    <property type="entry name" value="MdtP/NodT-like"/>
</dbReference>
<dbReference type="AlphaFoldDB" id="E8UYE5"/>
<gene>
    <name evidence="3" type="ordered locus">AciPR4_1207</name>
</gene>
<dbReference type="GO" id="GO:0005886">
    <property type="term" value="C:plasma membrane"/>
    <property type="evidence" value="ECO:0007669"/>
    <property type="project" value="UniProtKB-SubCell"/>
</dbReference>
<proteinExistence type="inferred from homology"/>
<dbReference type="GO" id="GO:0015562">
    <property type="term" value="F:efflux transmembrane transporter activity"/>
    <property type="evidence" value="ECO:0007669"/>
    <property type="project" value="InterPro"/>
</dbReference>
<dbReference type="HOGENOM" id="CLU_012817_13_0_0"/>
<dbReference type="Gene3D" id="2.20.200.10">
    <property type="entry name" value="Outer membrane efflux proteins (OEP)"/>
    <property type="match status" value="1"/>
</dbReference>
<keyword evidence="2 3" id="KW-0449">Lipoprotein</keyword>
<dbReference type="Proteomes" id="UP000006844">
    <property type="component" value="Chromosome"/>
</dbReference>
<dbReference type="InterPro" id="IPR003423">
    <property type="entry name" value="OMP_efflux"/>
</dbReference>
<dbReference type="PROSITE" id="PS51257">
    <property type="entry name" value="PROKAR_LIPOPROTEIN"/>
    <property type="match status" value="1"/>
</dbReference>
<dbReference type="SUPFAM" id="SSF56954">
    <property type="entry name" value="Outer membrane efflux proteins (OEP)"/>
    <property type="match status" value="1"/>
</dbReference>
<dbReference type="PANTHER" id="PTHR30203:SF25">
    <property type="entry name" value="OUTER MEMBRANE PROTEIN-RELATED"/>
    <property type="match status" value="1"/>
</dbReference>
<dbReference type="NCBIfam" id="TIGR01845">
    <property type="entry name" value="outer_NodT"/>
    <property type="match status" value="1"/>
</dbReference>
<protein>
    <submittedName>
        <fullName evidence="3">RND efflux system, outer membrane lipoprotein, NodT family</fullName>
    </submittedName>
</protein>